<dbReference type="AlphaFoldDB" id="A0AAW7QBQ5"/>
<dbReference type="EMBL" id="JAQJJG010000007">
    <property type="protein sequence ID" value="MDN5123819.1"/>
    <property type="molecule type" value="Genomic_DNA"/>
</dbReference>
<dbReference type="GO" id="GO:0003677">
    <property type="term" value="F:DNA binding"/>
    <property type="evidence" value="ECO:0007669"/>
    <property type="project" value="UniProtKB-KW"/>
</dbReference>
<keyword evidence="5" id="KW-0540">Nuclease</keyword>
<dbReference type="Proteomes" id="UP001170364">
    <property type="component" value="Unassembled WGS sequence"/>
</dbReference>
<keyword evidence="2" id="KW-0680">Restriction system</keyword>
<comment type="caution">
    <text evidence="5">The sequence shown here is derived from an EMBL/GenBank/DDBJ whole genome shotgun (WGS) entry which is preliminary data.</text>
</comment>
<evidence type="ECO:0000313" key="5">
    <source>
        <dbReference type="EMBL" id="MDN5123819.1"/>
    </source>
</evidence>
<dbReference type="GO" id="GO:0016787">
    <property type="term" value="F:hydrolase activity"/>
    <property type="evidence" value="ECO:0007669"/>
    <property type="project" value="UniProtKB-KW"/>
</dbReference>
<evidence type="ECO:0000256" key="1">
    <source>
        <dbReference type="ARBA" id="ARBA00010923"/>
    </source>
</evidence>
<keyword evidence="5" id="KW-0255">Endonuclease</keyword>
<protein>
    <submittedName>
        <fullName evidence="5">Restriction endonuclease subunit S</fullName>
        <ecNumber evidence="5">3.1.21.-</ecNumber>
    </submittedName>
</protein>
<evidence type="ECO:0000256" key="2">
    <source>
        <dbReference type="ARBA" id="ARBA00022747"/>
    </source>
</evidence>
<feature type="domain" description="Type I restriction modification DNA specificity" evidence="4">
    <location>
        <begin position="183"/>
        <end position="347"/>
    </location>
</feature>
<evidence type="ECO:0000256" key="3">
    <source>
        <dbReference type="ARBA" id="ARBA00023125"/>
    </source>
</evidence>
<dbReference type="InterPro" id="IPR000055">
    <property type="entry name" value="Restrct_endonuc_typeI_TRD"/>
</dbReference>
<comment type="similarity">
    <text evidence="1">Belongs to the type-I restriction system S methylase family.</text>
</comment>
<keyword evidence="5" id="KW-0378">Hydrolase</keyword>
<evidence type="ECO:0000313" key="6">
    <source>
        <dbReference type="Proteomes" id="UP001170364"/>
    </source>
</evidence>
<dbReference type="GO" id="GO:0004519">
    <property type="term" value="F:endonuclease activity"/>
    <property type="evidence" value="ECO:0007669"/>
    <property type="project" value="UniProtKB-KW"/>
</dbReference>
<dbReference type="SUPFAM" id="SSF116734">
    <property type="entry name" value="DNA methylase specificity domain"/>
    <property type="match status" value="2"/>
</dbReference>
<accession>A0AAW7QBQ5</accession>
<reference evidence="5" key="2">
    <citation type="submission" date="2023-01" db="EMBL/GenBank/DDBJ databases">
        <authorList>
            <person name="Uljanovas D."/>
        </authorList>
    </citation>
    <scope>NUCLEOTIDE SEQUENCE</scope>
    <source>
        <strain evidence="5">S41</strain>
    </source>
</reference>
<gene>
    <name evidence="5" type="ORF">PJV93_07840</name>
</gene>
<dbReference type="EC" id="3.1.21.-" evidence="5"/>
<name>A0AAW7QBQ5_9BACT</name>
<dbReference type="Pfam" id="PF01420">
    <property type="entry name" value="Methylase_S"/>
    <property type="match status" value="2"/>
</dbReference>
<sequence length="353" mass="40363">MKIDISTWKSFFICGKKGIFKLIQPGVRKSKEYIEEGAVPFVASGAFNNGIEKYVKTDEVLDQGNCITVSAIGGFSFYQEKDFVGRGGAGSAIKILYNENLNEQNALFICAILKKTLSKYDFNSMISGTILKEESIYLPVNKNGIDWNFMETYIKNLEPTVSKYLNQLQSLKLDSYKKLDLKNWKRFNLYDEQLFTIDSGNKLDKSKMATNNPTVNFVGRANQNNGITAVVNEIIGLEPYKKGYLTLALGGEYLGSCFIQPKDFYTSQNVNVLIPNNEISYNTKLFISIMIFKESRTYYKAFVDELNRHIKTDFSILLPVNNNEQIDWEYMENYIKAIKENTLDKLELLNNIQ</sequence>
<evidence type="ECO:0000259" key="4">
    <source>
        <dbReference type="Pfam" id="PF01420"/>
    </source>
</evidence>
<keyword evidence="3" id="KW-0238">DNA-binding</keyword>
<dbReference type="InterPro" id="IPR044946">
    <property type="entry name" value="Restrct_endonuc_typeI_TRD_sf"/>
</dbReference>
<reference evidence="5" key="1">
    <citation type="journal article" date="2023" name="Microorganisms">
        <title>Genomic Characterization of Arcobacter butzleri Strains Isolated from Various Sources in Lithuania.</title>
        <authorList>
            <person name="Uljanovas D."/>
            <person name="Golz G."/>
            <person name="Fleischmann S."/>
            <person name="Kudirkiene E."/>
            <person name="Kasetiene N."/>
            <person name="Grineviciene A."/>
            <person name="Tamuleviciene E."/>
            <person name="Aksomaitiene J."/>
            <person name="Alter T."/>
            <person name="Malakauskas M."/>
        </authorList>
    </citation>
    <scope>NUCLEOTIDE SEQUENCE</scope>
    <source>
        <strain evidence="5">S41</strain>
    </source>
</reference>
<dbReference type="RefSeq" id="WP_301370657.1">
    <property type="nucleotide sequence ID" value="NZ_JAQJJF010000005.1"/>
</dbReference>
<organism evidence="5 6">
    <name type="scientific">Aliarcobacter butzleri</name>
    <dbReference type="NCBI Taxonomy" id="28197"/>
    <lineage>
        <taxon>Bacteria</taxon>
        <taxon>Pseudomonadati</taxon>
        <taxon>Campylobacterota</taxon>
        <taxon>Epsilonproteobacteria</taxon>
        <taxon>Campylobacterales</taxon>
        <taxon>Arcobacteraceae</taxon>
        <taxon>Aliarcobacter</taxon>
    </lineage>
</organism>
<proteinExistence type="inferred from homology"/>
<dbReference type="Gene3D" id="3.90.220.20">
    <property type="entry name" value="DNA methylase specificity domains"/>
    <property type="match status" value="2"/>
</dbReference>
<feature type="domain" description="Type I restriction modification DNA specificity" evidence="4">
    <location>
        <begin position="17"/>
        <end position="158"/>
    </location>
</feature>
<dbReference type="GO" id="GO:0009307">
    <property type="term" value="P:DNA restriction-modification system"/>
    <property type="evidence" value="ECO:0007669"/>
    <property type="project" value="UniProtKB-KW"/>
</dbReference>